<keyword evidence="2" id="KW-1185">Reference proteome</keyword>
<feature type="region of interest" description="Disordered" evidence="1">
    <location>
        <begin position="189"/>
        <end position="215"/>
    </location>
</feature>
<reference evidence="2" key="1">
    <citation type="journal article" date="2013" name="Genome Biol.">
        <title>Reference genomes and transcriptomes of Nicotiana sylvestris and Nicotiana tomentosiformis.</title>
        <authorList>
            <person name="Sierro N."/>
            <person name="Battey J.N."/>
            <person name="Ouadi S."/>
            <person name="Bovet L."/>
            <person name="Goepfert S."/>
            <person name="Bakaher N."/>
            <person name="Peitsch M.C."/>
            <person name="Ivanov N.V."/>
        </authorList>
    </citation>
    <scope>NUCLEOTIDE SEQUENCE [LARGE SCALE GENOMIC DNA]</scope>
</reference>
<dbReference type="Proteomes" id="UP000189701">
    <property type="component" value="Unplaced"/>
</dbReference>
<sequence>MIENPVHQVGGRYRPYAGRHEALAIGHHLFYWLGLQQHTDNPAVTEYGCQVVELALRTLQRAKEDKMLDHTDEYVAPKQHHRGRPVARGRGRARARTSPRGRAVPRGRQDEPSSNMPSYSLQLELPASQVTPSDPLMITGTFDGDVEQFFSGPSIAAEDRPTLDMDGEHKLSFGSSPAVAADLSQAQVADGPTTPSIDPAISTDDQTVAHPHIKRRRDEDDLIVYPSDRGCASDLVLEAAEANPGSKFYDSTTSKVLDSDESDGAALHLSSFKGRRKGAPLLKILQNHGLALKVLDSRDALLSLIEFLREFVTFRFRIKIP</sequence>
<feature type="region of interest" description="Disordered" evidence="1">
    <location>
        <begin position="74"/>
        <end position="119"/>
    </location>
</feature>
<evidence type="ECO:0000256" key="1">
    <source>
        <dbReference type="SAM" id="MobiDB-lite"/>
    </source>
</evidence>
<organism evidence="2 3">
    <name type="scientific">Nicotiana sylvestris</name>
    <name type="common">Wood tobacco</name>
    <name type="synonym">South American tobacco</name>
    <dbReference type="NCBI Taxonomy" id="4096"/>
    <lineage>
        <taxon>Eukaryota</taxon>
        <taxon>Viridiplantae</taxon>
        <taxon>Streptophyta</taxon>
        <taxon>Embryophyta</taxon>
        <taxon>Tracheophyta</taxon>
        <taxon>Spermatophyta</taxon>
        <taxon>Magnoliopsida</taxon>
        <taxon>eudicotyledons</taxon>
        <taxon>Gunneridae</taxon>
        <taxon>Pentapetalae</taxon>
        <taxon>asterids</taxon>
        <taxon>lamiids</taxon>
        <taxon>Solanales</taxon>
        <taxon>Solanaceae</taxon>
        <taxon>Nicotianoideae</taxon>
        <taxon>Nicotianeae</taxon>
        <taxon>Nicotiana</taxon>
    </lineage>
</organism>
<name>A0A1U7XSE4_NICSY</name>
<protein>
    <submittedName>
        <fullName evidence="3">Uncharacterized protein LOC104237042</fullName>
    </submittedName>
</protein>
<gene>
    <name evidence="3" type="primary">LOC104237042</name>
</gene>
<evidence type="ECO:0000313" key="2">
    <source>
        <dbReference type="Proteomes" id="UP000189701"/>
    </source>
</evidence>
<dbReference type="AlphaFoldDB" id="A0A1U7XSE4"/>
<feature type="compositionally biased region" description="Basic residues" evidence="1">
    <location>
        <begin position="78"/>
        <end position="105"/>
    </location>
</feature>
<reference evidence="3" key="2">
    <citation type="submission" date="2025-08" db="UniProtKB">
        <authorList>
            <consortium name="RefSeq"/>
        </authorList>
    </citation>
    <scope>IDENTIFICATION</scope>
    <source>
        <tissue evidence="3">Leaf</tissue>
    </source>
</reference>
<proteinExistence type="predicted"/>
<evidence type="ECO:0000313" key="3">
    <source>
        <dbReference type="RefSeq" id="XP_009789415.1"/>
    </source>
</evidence>
<dbReference type="RefSeq" id="XP_009789415.1">
    <property type="nucleotide sequence ID" value="XM_009791113.1"/>
</dbReference>
<accession>A0A1U7XSE4</accession>